<keyword evidence="4 6" id="KW-0862">Zinc</keyword>
<keyword evidence="5 6" id="KW-0456">Lyase</keyword>
<evidence type="ECO:0000259" key="7">
    <source>
        <dbReference type="PROSITE" id="PS51144"/>
    </source>
</evidence>
<evidence type="ECO:0000256" key="3">
    <source>
        <dbReference type="ARBA" id="ARBA00022723"/>
    </source>
</evidence>
<dbReference type="EMBL" id="BQKI01000002">
    <property type="protein sequence ID" value="GJM87979.1"/>
    <property type="molecule type" value="Genomic_DNA"/>
</dbReference>
<comment type="similarity">
    <text evidence="6">Belongs to the alpha-carbonic anhydrase family.</text>
</comment>
<evidence type="ECO:0000256" key="5">
    <source>
        <dbReference type="ARBA" id="ARBA00023239"/>
    </source>
</evidence>
<evidence type="ECO:0000256" key="2">
    <source>
        <dbReference type="ARBA" id="ARBA00012925"/>
    </source>
</evidence>
<name>A0AAV5BQH9_ELECO</name>
<reference evidence="8" key="2">
    <citation type="submission" date="2021-12" db="EMBL/GenBank/DDBJ databases">
        <title>Resequencing data analysis of finger millet.</title>
        <authorList>
            <person name="Hatakeyama M."/>
            <person name="Aluri S."/>
            <person name="Balachadran M.T."/>
            <person name="Sivarajan S.R."/>
            <person name="Poveda L."/>
            <person name="Shimizu-Inatsugi R."/>
            <person name="Schlapbach R."/>
            <person name="Sreeman S.M."/>
            <person name="Shimizu K.K."/>
        </authorList>
    </citation>
    <scope>NUCLEOTIDE SEQUENCE</scope>
</reference>
<comment type="caution">
    <text evidence="8">The sequence shown here is derived from an EMBL/GenBank/DDBJ whole genome shotgun (WGS) entry which is preliminary data.</text>
</comment>
<protein>
    <recommendedName>
        <fullName evidence="2 6">Carbonic anhydrase</fullName>
        <ecNumber evidence="2 6">4.2.1.1</ecNumber>
    </recommendedName>
</protein>
<keyword evidence="6" id="KW-0732">Signal</keyword>
<feature type="domain" description="Alpha-carbonic anhydrase" evidence="7">
    <location>
        <begin position="29"/>
        <end position="269"/>
    </location>
</feature>
<dbReference type="PROSITE" id="PS00162">
    <property type="entry name" value="ALPHA_CA_1"/>
    <property type="match status" value="1"/>
</dbReference>
<dbReference type="GO" id="GO:0006730">
    <property type="term" value="P:one-carbon metabolic process"/>
    <property type="evidence" value="ECO:0007669"/>
    <property type="project" value="TreeGrafter"/>
</dbReference>
<comment type="catalytic activity">
    <reaction evidence="6">
        <text>hydrogencarbonate + H(+) = CO2 + H2O</text>
        <dbReference type="Rhea" id="RHEA:10748"/>
        <dbReference type="ChEBI" id="CHEBI:15377"/>
        <dbReference type="ChEBI" id="CHEBI:15378"/>
        <dbReference type="ChEBI" id="CHEBI:16526"/>
        <dbReference type="ChEBI" id="CHEBI:17544"/>
        <dbReference type="EC" id="4.2.1.1"/>
    </reaction>
</comment>
<dbReference type="InterPro" id="IPR023561">
    <property type="entry name" value="Carbonic_anhydrase_a-class"/>
</dbReference>
<dbReference type="Pfam" id="PF00194">
    <property type="entry name" value="Carb_anhydrase"/>
    <property type="match status" value="1"/>
</dbReference>
<evidence type="ECO:0000256" key="4">
    <source>
        <dbReference type="ARBA" id="ARBA00022833"/>
    </source>
</evidence>
<dbReference type="GO" id="GO:0004089">
    <property type="term" value="F:carbonate dehydratase activity"/>
    <property type="evidence" value="ECO:0007669"/>
    <property type="project" value="UniProtKB-UniRule"/>
</dbReference>
<dbReference type="AlphaFoldDB" id="A0AAV5BQH9"/>
<dbReference type="CDD" id="cd03124">
    <property type="entry name" value="alpha_CA_prokaryotic_like"/>
    <property type="match status" value="1"/>
</dbReference>
<comment type="function">
    <text evidence="6">Reversible hydration of carbon dioxide.</text>
</comment>
<evidence type="ECO:0000256" key="1">
    <source>
        <dbReference type="ARBA" id="ARBA00001947"/>
    </source>
</evidence>
<dbReference type="PROSITE" id="PS51144">
    <property type="entry name" value="ALPHA_CA_2"/>
    <property type="match status" value="1"/>
</dbReference>
<dbReference type="PANTHER" id="PTHR18952">
    <property type="entry name" value="CARBONIC ANHYDRASE"/>
    <property type="match status" value="1"/>
</dbReference>
<dbReference type="Gene3D" id="3.10.200.10">
    <property type="entry name" value="Alpha carbonic anhydrase"/>
    <property type="match status" value="1"/>
</dbReference>
<dbReference type="EC" id="4.2.1.1" evidence="2 6"/>
<dbReference type="InterPro" id="IPR036398">
    <property type="entry name" value="CA_dom_sf"/>
</dbReference>
<dbReference type="PANTHER" id="PTHR18952:SF220">
    <property type="entry name" value="CARBONIC ANHYDRASE"/>
    <property type="match status" value="1"/>
</dbReference>
<comment type="cofactor">
    <cofactor evidence="1 6">
        <name>Zn(2+)</name>
        <dbReference type="ChEBI" id="CHEBI:29105"/>
    </cofactor>
</comment>
<evidence type="ECO:0000313" key="9">
    <source>
        <dbReference type="Proteomes" id="UP001054889"/>
    </source>
</evidence>
<sequence length="279" mass="30589">MSSRAAVVLLVLAGSVALSCTYADGSGPKMFGYTAGSLNGPENWAKLSPENKMCGDGKRQSPVDIVTKQAISAPNLDSLTRTYAATNATLINNGHDVSMTFQGKVGSITVNGKVYNFEKLHWHLPSEHTINGQRFPIELHLVHKNDAGNLAVIAILYQFGAPDSFYFQLKNKLADLAQEKDSCNLEEEVSQVPAGVIHMRSLQKRTGSYFRYEGSLTTPPCTENVVWNILGKVRQISKEQVALIETLLPAKHTARPAQQLNGRVIQFYNPPNSTISFQI</sequence>
<keyword evidence="9" id="KW-1185">Reference proteome</keyword>
<accession>A0AAV5BQH9</accession>
<dbReference type="SUPFAM" id="SSF51069">
    <property type="entry name" value="Carbonic anhydrase"/>
    <property type="match status" value="1"/>
</dbReference>
<proteinExistence type="inferred from homology"/>
<evidence type="ECO:0000256" key="6">
    <source>
        <dbReference type="RuleBase" id="RU367011"/>
    </source>
</evidence>
<gene>
    <name evidence="8" type="primary">ga03991</name>
    <name evidence="8" type="ORF">PR202_ga03991</name>
</gene>
<dbReference type="InterPro" id="IPR018338">
    <property type="entry name" value="Carbonic_anhydrase_a-class_CS"/>
</dbReference>
<keyword evidence="3 6" id="KW-0479">Metal-binding</keyword>
<dbReference type="SMART" id="SM01057">
    <property type="entry name" value="Carb_anhydrase"/>
    <property type="match status" value="1"/>
</dbReference>
<dbReference type="PROSITE" id="PS51257">
    <property type="entry name" value="PROKAR_LIPOPROTEIN"/>
    <property type="match status" value="1"/>
</dbReference>
<feature type="chain" id="PRO_5043101817" description="Carbonic anhydrase" evidence="6">
    <location>
        <begin position="24"/>
        <end position="279"/>
    </location>
</feature>
<dbReference type="InterPro" id="IPR041891">
    <property type="entry name" value="Alpha_CA_prokaryot-like"/>
</dbReference>
<evidence type="ECO:0000313" key="8">
    <source>
        <dbReference type="EMBL" id="GJM87979.1"/>
    </source>
</evidence>
<dbReference type="InterPro" id="IPR001148">
    <property type="entry name" value="CA_dom"/>
</dbReference>
<dbReference type="GO" id="GO:0008270">
    <property type="term" value="F:zinc ion binding"/>
    <property type="evidence" value="ECO:0007669"/>
    <property type="project" value="UniProtKB-UniRule"/>
</dbReference>
<dbReference type="Proteomes" id="UP001054889">
    <property type="component" value="Unassembled WGS sequence"/>
</dbReference>
<organism evidence="8 9">
    <name type="scientific">Eleusine coracana subsp. coracana</name>
    <dbReference type="NCBI Taxonomy" id="191504"/>
    <lineage>
        <taxon>Eukaryota</taxon>
        <taxon>Viridiplantae</taxon>
        <taxon>Streptophyta</taxon>
        <taxon>Embryophyta</taxon>
        <taxon>Tracheophyta</taxon>
        <taxon>Spermatophyta</taxon>
        <taxon>Magnoliopsida</taxon>
        <taxon>Liliopsida</taxon>
        <taxon>Poales</taxon>
        <taxon>Poaceae</taxon>
        <taxon>PACMAD clade</taxon>
        <taxon>Chloridoideae</taxon>
        <taxon>Cynodonteae</taxon>
        <taxon>Eleusininae</taxon>
        <taxon>Eleusine</taxon>
    </lineage>
</organism>
<feature type="signal peptide" evidence="6">
    <location>
        <begin position="1"/>
        <end position="23"/>
    </location>
</feature>
<reference evidence="8" key="1">
    <citation type="journal article" date="2018" name="DNA Res.">
        <title>Multiple hybrid de novo genome assembly of finger millet, an orphan allotetraploid crop.</title>
        <authorList>
            <person name="Hatakeyama M."/>
            <person name="Aluri S."/>
            <person name="Balachadran M.T."/>
            <person name="Sivarajan S.R."/>
            <person name="Patrignani A."/>
            <person name="Gruter S."/>
            <person name="Poveda L."/>
            <person name="Shimizu-Inatsugi R."/>
            <person name="Baeten J."/>
            <person name="Francoijs K.J."/>
            <person name="Nataraja K.N."/>
            <person name="Reddy Y.A.N."/>
            <person name="Phadnis S."/>
            <person name="Ravikumar R.L."/>
            <person name="Schlapbach R."/>
            <person name="Sreeman S.M."/>
            <person name="Shimizu K.K."/>
        </authorList>
    </citation>
    <scope>NUCLEOTIDE SEQUENCE</scope>
</reference>